<dbReference type="InterPro" id="IPR050101">
    <property type="entry name" value="CinA"/>
</dbReference>
<dbReference type="InterPro" id="IPR036425">
    <property type="entry name" value="MoaB/Mog-like_dom_sf"/>
</dbReference>
<keyword evidence="4" id="KW-1185">Reference proteome</keyword>
<dbReference type="InterPro" id="IPR008135">
    <property type="entry name" value="Competence-induced_CinA"/>
</dbReference>
<proteinExistence type="inferred from homology"/>
<evidence type="ECO:0000313" key="3">
    <source>
        <dbReference type="EMBL" id="RGB78235.1"/>
    </source>
</evidence>
<reference evidence="3 4" key="1">
    <citation type="submission" date="2018-08" db="EMBL/GenBank/DDBJ databases">
        <title>A genome reference for cultivated species of the human gut microbiota.</title>
        <authorList>
            <person name="Zou Y."/>
            <person name="Xue W."/>
            <person name="Luo G."/>
        </authorList>
    </citation>
    <scope>NUCLEOTIDE SEQUENCE [LARGE SCALE GENOMIC DNA]</scope>
    <source>
        <strain evidence="3 4">OF01-3</strain>
    </source>
</reference>
<sequence length="406" mass="45043">MKAQIFSIGTEILLGNITDTNSQFIARRLMENGIDLYKMETIGDNEKRLYNAFKACDGKVDYVISSGGLGPTPDDLTKEVAIKVCDLVSEVKVDEYSYNKLIEYFNGNEETAKANIKQAKFPTSAIILNNPIGTAPGCIMESSLGTKYILMPGPPNEMKTMFNNEVSKYINKIAIMKSKNAKIGMLGEWDMARRMDLNCTHPTISPYITDEGPILRVTAKGNSEESVDKELTKGLDLIKKNLGAYVITTEDIPKEKVLIKLLKERKEIVSTAESITGGLIASSIIDVSGASDVINESYVTYSNDVKHKLLNVSYETIEEYTVVSEEVLLEMLDGLYKLTSSNLCLASTGYAHTGEVYIGILYNGKKYTRHLKLNGDRNRVRLRAKNAIIDTAILIMRGDYESNIGF</sequence>
<accession>A0A3E2TLP3</accession>
<dbReference type="SUPFAM" id="SSF142433">
    <property type="entry name" value="CinA-like"/>
    <property type="match status" value="1"/>
</dbReference>
<dbReference type="GO" id="GO:0016787">
    <property type="term" value="F:hydrolase activity"/>
    <property type="evidence" value="ECO:0007669"/>
    <property type="project" value="UniProtKB-KW"/>
</dbReference>
<feature type="domain" description="MoaB/Mog" evidence="2">
    <location>
        <begin position="4"/>
        <end position="172"/>
    </location>
</feature>
<dbReference type="HAMAP" id="MF_00226_B">
    <property type="entry name" value="CinA_B"/>
    <property type="match status" value="1"/>
</dbReference>
<dbReference type="NCBIfam" id="TIGR00199">
    <property type="entry name" value="PncC_domain"/>
    <property type="match status" value="1"/>
</dbReference>
<comment type="similarity">
    <text evidence="1">Belongs to the CinA family.</text>
</comment>
<dbReference type="InterPro" id="IPR001453">
    <property type="entry name" value="MoaB/Mog_dom"/>
</dbReference>
<dbReference type="RefSeq" id="WP_117520557.1">
    <property type="nucleotide sequence ID" value="NZ_JBHWSY010000013.1"/>
</dbReference>
<dbReference type="PANTHER" id="PTHR13939">
    <property type="entry name" value="NICOTINAMIDE-NUCLEOTIDE AMIDOHYDROLASE PNCC"/>
    <property type="match status" value="1"/>
</dbReference>
<dbReference type="AlphaFoldDB" id="A0A3E2TLP3"/>
<protein>
    <recommendedName>
        <fullName evidence="1">Putative competence-damage inducible protein</fullName>
    </recommendedName>
</protein>
<dbReference type="Pfam" id="PF00994">
    <property type="entry name" value="MoCF_biosynth"/>
    <property type="match status" value="1"/>
</dbReference>
<dbReference type="SMART" id="SM00852">
    <property type="entry name" value="MoCF_biosynth"/>
    <property type="match status" value="1"/>
</dbReference>
<dbReference type="Gene3D" id="3.40.980.10">
    <property type="entry name" value="MoaB/Mog-like domain"/>
    <property type="match status" value="1"/>
</dbReference>
<keyword evidence="3" id="KW-0378">Hydrolase</keyword>
<dbReference type="InterPro" id="IPR036653">
    <property type="entry name" value="CinA-like_C"/>
</dbReference>
<dbReference type="PIRSF" id="PIRSF006728">
    <property type="entry name" value="CinA"/>
    <property type="match status" value="1"/>
</dbReference>
<dbReference type="OrthoDB" id="9801454at2"/>
<dbReference type="CDD" id="cd00885">
    <property type="entry name" value="cinA"/>
    <property type="match status" value="1"/>
</dbReference>
<dbReference type="Proteomes" id="UP000261011">
    <property type="component" value="Unassembled WGS sequence"/>
</dbReference>
<evidence type="ECO:0000259" key="2">
    <source>
        <dbReference type="SMART" id="SM00852"/>
    </source>
</evidence>
<comment type="caution">
    <text evidence="3">The sequence shown here is derived from an EMBL/GenBank/DDBJ whole genome shotgun (WGS) entry which is preliminary data.</text>
</comment>
<dbReference type="InterPro" id="IPR008136">
    <property type="entry name" value="CinA_C"/>
</dbReference>
<name>A0A3E2TLP3_9FIRM</name>
<dbReference type="EMBL" id="QVEU01000001">
    <property type="protein sequence ID" value="RGB78235.1"/>
    <property type="molecule type" value="Genomic_DNA"/>
</dbReference>
<dbReference type="SUPFAM" id="SSF53218">
    <property type="entry name" value="Molybdenum cofactor biosynthesis proteins"/>
    <property type="match status" value="1"/>
</dbReference>
<dbReference type="Gene3D" id="3.90.950.20">
    <property type="entry name" value="CinA-like"/>
    <property type="match status" value="1"/>
</dbReference>
<dbReference type="Pfam" id="PF02464">
    <property type="entry name" value="CinA"/>
    <property type="match status" value="1"/>
</dbReference>
<evidence type="ECO:0000313" key="4">
    <source>
        <dbReference type="Proteomes" id="UP000261011"/>
    </source>
</evidence>
<dbReference type="PANTHER" id="PTHR13939:SF0">
    <property type="entry name" value="NMN AMIDOHYDROLASE-LIKE PROTEIN YFAY"/>
    <property type="match status" value="1"/>
</dbReference>
<organism evidence="3 4">
    <name type="scientific">Anaerococcus nagyae</name>
    <dbReference type="NCBI Taxonomy" id="1755241"/>
    <lineage>
        <taxon>Bacteria</taxon>
        <taxon>Bacillati</taxon>
        <taxon>Bacillota</taxon>
        <taxon>Tissierellia</taxon>
        <taxon>Tissierellales</taxon>
        <taxon>Peptoniphilaceae</taxon>
        <taxon>Anaerococcus</taxon>
    </lineage>
</organism>
<gene>
    <name evidence="1" type="primary">cinA</name>
    <name evidence="3" type="ORF">DXA39_01940</name>
</gene>
<evidence type="ECO:0000256" key="1">
    <source>
        <dbReference type="HAMAP-Rule" id="MF_00226"/>
    </source>
</evidence>